<organism evidence="1 2">
    <name type="scientific">Rhodanobacter fulvus Jip2</name>
    <dbReference type="NCBI Taxonomy" id="1163408"/>
    <lineage>
        <taxon>Bacteria</taxon>
        <taxon>Pseudomonadati</taxon>
        <taxon>Pseudomonadota</taxon>
        <taxon>Gammaproteobacteria</taxon>
        <taxon>Lysobacterales</taxon>
        <taxon>Rhodanobacteraceae</taxon>
        <taxon>Rhodanobacter</taxon>
    </lineage>
</organism>
<proteinExistence type="predicted"/>
<reference evidence="1 2" key="1">
    <citation type="journal article" date="2012" name="J. Bacteriol.">
        <title>Genome sequences for six rhodanobacter strains, isolated from soils and the terrestrial subsurface, with variable denitrification capabilities.</title>
        <authorList>
            <person name="Kostka J.E."/>
            <person name="Green S.J."/>
            <person name="Rishishwar L."/>
            <person name="Prakash O."/>
            <person name="Katz L.S."/>
            <person name="Marino-Ramirez L."/>
            <person name="Jordan I.K."/>
            <person name="Munk C."/>
            <person name="Ivanova N."/>
            <person name="Mikhailova N."/>
            <person name="Watson D.B."/>
            <person name="Brown S.D."/>
            <person name="Palumbo A.V."/>
            <person name="Brooks S.C."/>
        </authorList>
    </citation>
    <scope>NUCLEOTIDE SEQUENCE [LARGE SCALE GENOMIC DNA]</scope>
    <source>
        <strain evidence="2">Jip2T</strain>
    </source>
</reference>
<keyword evidence="2" id="KW-1185">Reference proteome</keyword>
<gene>
    <name evidence="1" type="ORF">UU9_09167</name>
</gene>
<name>I4VQK7_9GAMM</name>
<evidence type="ECO:0000313" key="1">
    <source>
        <dbReference type="EMBL" id="EIL89498.1"/>
    </source>
</evidence>
<dbReference type="AlphaFoldDB" id="I4VQK7"/>
<evidence type="ECO:0000313" key="2">
    <source>
        <dbReference type="Proteomes" id="UP000004210"/>
    </source>
</evidence>
<sequence length="92" mass="10133">MTLAMREPLLTMARSALEQVEPLAAQGWAPAQSIARQLRWCVAFASGQPGQERPGPFSMGLIAARELDMYGHMPELAEVINQIQQEVERALA</sequence>
<dbReference type="PATRIC" id="fig|1163408.3.peg.1882"/>
<dbReference type="OrthoDB" id="9102072at2"/>
<dbReference type="Proteomes" id="UP000004210">
    <property type="component" value="Unassembled WGS sequence"/>
</dbReference>
<dbReference type="STRING" id="1163408.UU9_09167"/>
<protein>
    <recommendedName>
        <fullName evidence="3">Tsi6 domain-containing protein</fullName>
    </recommendedName>
</protein>
<dbReference type="EMBL" id="AJXU01000035">
    <property type="protein sequence ID" value="EIL89498.1"/>
    <property type="molecule type" value="Genomic_DNA"/>
</dbReference>
<accession>I4VQK7</accession>
<dbReference type="RefSeq" id="WP_007081470.1">
    <property type="nucleotide sequence ID" value="NZ_AJXU01000035.1"/>
</dbReference>
<comment type="caution">
    <text evidence="1">The sequence shown here is derived from an EMBL/GenBank/DDBJ whole genome shotgun (WGS) entry which is preliminary data.</text>
</comment>
<evidence type="ECO:0008006" key="3">
    <source>
        <dbReference type="Google" id="ProtNLM"/>
    </source>
</evidence>